<feature type="domain" description="Bifunctional inhibitor/plant lipid transfer protein/seed storage helical" evidence="5">
    <location>
        <begin position="29"/>
        <end position="115"/>
    </location>
</feature>
<feature type="chain" id="PRO_5042294671" description="Non-specific lipid-transfer protein" evidence="4">
    <location>
        <begin position="27"/>
        <end position="119"/>
    </location>
</feature>
<comment type="caution">
    <text evidence="6">The sequence shown here is derived from an EMBL/GenBank/DDBJ whole genome shotgun (WGS) entry which is preliminary data.</text>
</comment>
<evidence type="ECO:0000259" key="5">
    <source>
        <dbReference type="SMART" id="SM00499"/>
    </source>
</evidence>
<evidence type="ECO:0000256" key="3">
    <source>
        <dbReference type="RuleBase" id="RU000628"/>
    </source>
</evidence>
<sequence>MASSLVVKSLSLLIVCLALCSHKANAVTCQDVTNDLSPCVPYIVNGGAVPGQCCTGVKTLFGQAQTTPDRQAVCSCIKNAIRNIPYNNNNLNLAAGLPRKCGVNLPYQISPSIDCSRVR</sequence>
<dbReference type="InterPro" id="IPR000528">
    <property type="entry name" value="Plant_nsLTP"/>
</dbReference>
<comment type="function">
    <text evidence="3">Plant non-specific lipid-transfer proteins transfer phospholipids as well as galactolipids across membranes. May play a role in wax or cutin deposition in the cell walls of expanding epidermal cells and certain secretory tissues.</text>
</comment>
<dbReference type="GO" id="GO:0008289">
    <property type="term" value="F:lipid binding"/>
    <property type="evidence" value="ECO:0007669"/>
    <property type="project" value="UniProtKB-KW"/>
</dbReference>
<dbReference type="InterPro" id="IPR016140">
    <property type="entry name" value="Bifunc_inhib/LTP/seed_store"/>
</dbReference>
<dbReference type="PANTHER" id="PTHR33076">
    <property type="entry name" value="NON-SPECIFIC LIPID-TRANSFER PROTEIN 2-RELATED"/>
    <property type="match status" value="1"/>
</dbReference>
<dbReference type="InterPro" id="IPR036312">
    <property type="entry name" value="Bifun_inhib/LTP/seed_sf"/>
</dbReference>
<protein>
    <recommendedName>
        <fullName evidence="3">Non-specific lipid-transfer protein</fullName>
    </recommendedName>
</protein>
<dbReference type="Pfam" id="PF00234">
    <property type="entry name" value="Tryp_alpha_amyl"/>
    <property type="match status" value="1"/>
</dbReference>
<dbReference type="GO" id="GO:0006869">
    <property type="term" value="P:lipid transport"/>
    <property type="evidence" value="ECO:0007669"/>
    <property type="project" value="InterPro"/>
</dbReference>
<comment type="similarity">
    <text evidence="1 3">Belongs to the plant LTP family.</text>
</comment>
<accession>A0AAE1JDJ4</accession>
<evidence type="ECO:0000313" key="7">
    <source>
        <dbReference type="Proteomes" id="UP001293593"/>
    </source>
</evidence>
<name>A0AAE1JDJ4_9FABA</name>
<proteinExistence type="inferred from homology"/>
<gene>
    <name evidence="6" type="ORF">QN277_025097</name>
</gene>
<keyword evidence="2" id="KW-1015">Disulfide bond</keyword>
<dbReference type="Proteomes" id="UP001293593">
    <property type="component" value="Unassembled WGS sequence"/>
</dbReference>
<dbReference type="CDD" id="cd01960">
    <property type="entry name" value="nsLTP1"/>
    <property type="match status" value="1"/>
</dbReference>
<dbReference type="PROSITE" id="PS00597">
    <property type="entry name" value="PLANT_LTP"/>
    <property type="match status" value="1"/>
</dbReference>
<evidence type="ECO:0000313" key="6">
    <source>
        <dbReference type="EMBL" id="KAK4268440.1"/>
    </source>
</evidence>
<keyword evidence="4" id="KW-0732">Signal</keyword>
<dbReference type="PRINTS" id="PR00382">
    <property type="entry name" value="LIPIDTRNSFER"/>
</dbReference>
<evidence type="ECO:0000256" key="2">
    <source>
        <dbReference type="ARBA" id="ARBA00023157"/>
    </source>
</evidence>
<dbReference type="AlphaFoldDB" id="A0AAE1JDJ4"/>
<reference evidence="6" key="1">
    <citation type="submission" date="2023-10" db="EMBL/GenBank/DDBJ databases">
        <title>Chromosome-level genome of the transformable northern wattle, Acacia crassicarpa.</title>
        <authorList>
            <person name="Massaro I."/>
            <person name="Sinha N.R."/>
            <person name="Poethig S."/>
            <person name="Leichty A.R."/>
        </authorList>
    </citation>
    <scope>NUCLEOTIDE SEQUENCE</scope>
    <source>
        <strain evidence="6">Acra3RX</strain>
        <tissue evidence="6">Leaf</tissue>
    </source>
</reference>
<dbReference type="SMART" id="SM00499">
    <property type="entry name" value="AAI"/>
    <property type="match status" value="1"/>
</dbReference>
<keyword evidence="3" id="KW-0813">Transport</keyword>
<evidence type="ECO:0000256" key="1">
    <source>
        <dbReference type="ARBA" id="ARBA00009748"/>
    </source>
</evidence>
<feature type="signal peptide" evidence="4">
    <location>
        <begin position="1"/>
        <end position="26"/>
    </location>
</feature>
<keyword evidence="7" id="KW-1185">Reference proteome</keyword>
<dbReference type="EMBL" id="JAWXYG010000007">
    <property type="protein sequence ID" value="KAK4268440.1"/>
    <property type="molecule type" value="Genomic_DNA"/>
</dbReference>
<evidence type="ECO:0000256" key="4">
    <source>
        <dbReference type="SAM" id="SignalP"/>
    </source>
</evidence>
<organism evidence="6 7">
    <name type="scientific">Acacia crassicarpa</name>
    <name type="common">northern wattle</name>
    <dbReference type="NCBI Taxonomy" id="499986"/>
    <lineage>
        <taxon>Eukaryota</taxon>
        <taxon>Viridiplantae</taxon>
        <taxon>Streptophyta</taxon>
        <taxon>Embryophyta</taxon>
        <taxon>Tracheophyta</taxon>
        <taxon>Spermatophyta</taxon>
        <taxon>Magnoliopsida</taxon>
        <taxon>eudicotyledons</taxon>
        <taxon>Gunneridae</taxon>
        <taxon>Pentapetalae</taxon>
        <taxon>rosids</taxon>
        <taxon>fabids</taxon>
        <taxon>Fabales</taxon>
        <taxon>Fabaceae</taxon>
        <taxon>Caesalpinioideae</taxon>
        <taxon>mimosoid clade</taxon>
        <taxon>Acacieae</taxon>
        <taxon>Acacia</taxon>
    </lineage>
</organism>
<dbReference type="SUPFAM" id="SSF47699">
    <property type="entry name" value="Bifunctional inhibitor/lipid-transfer protein/seed storage 2S albumin"/>
    <property type="match status" value="1"/>
</dbReference>
<keyword evidence="3" id="KW-0446">Lipid-binding</keyword>
<dbReference type="Gene3D" id="1.10.110.10">
    <property type="entry name" value="Plant lipid-transfer and hydrophobic proteins"/>
    <property type="match status" value="1"/>
</dbReference>